<proteinExistence type="predicted"/>
<organism evidence="1 2">
    <name type="scientific">Entomophthora muscae</name>
    <dbReference type="NCBI Taxonomy" id="34485"/>
    <lineage>
        <taxon>Eukaryota</taxon>
        <taxon>Fungi</taxon>
        <taxon>Fungi incertae sedis</taxon>
        <taxon>Zoopagomycota</taxon>
        <taxon>Entomophthoromycotina</taxon>
        <taxon>Entomophthoromycetes</taxon>
        <taxon>Entomophthorales</taxon>
        <taxon>Entomophthoraceae</taxon>
        <taxon>Entomophthora</taxon>
    </lineage>
</organism>
<gene>
    <name evidence="1" type="ORF">DSO57_1002089</name>
</gene>
<protein>
    <submittedName>
        <fullName evidence="1">Uncharacterized protein</fullName>
    </submittedName>
</protein>
<name>A0ACC2RZS1_9FUNG</name>
<evidence type="ECO:0000313" key="2">
    <source>
        <dbReference type="Proteomes" id="UP001165960"/>
    </source>
</evidence>
<accession>A0ACC2RZS1</accession>
<evidence type="ECO:0000313" key="1">
    <source>
        <dbReference type="EMBL" id="KAJ9055614.1"/>
    </source>
</evidence>
<keyword evidence="2" id="KW-1185">Reference proteome</keyword>
<sequence>MDHQYFLRRALAPPKRACDQCRKCRVKCDLVGGKCLRCSQEGLPCTYLDPTRKRGPKPRHPPSSATRSSPVLGQDLHRPDLMLKFLTRMNSSGELLEPHCVQKLLDPLTPAKRFLIFAIHATATVCLSQAPLSDTAIESYSKAVESMPLDPSHHDQDYAAGLRILGYLQHFCNEIMQTCDPKHLL</sequence>
<dbReference type="Proteomes" id="UP001165960">
    <property type="component" value="Unassembled WGS sequence"/>
</dbReference>
<dbReference type="EMBL" id="QTSX02006394">
    <property type="protein sequence ID" value="KAJ9055614.1"/>
    <property type="molecule type" value="Genomic_DNA"/>
</dbReference>
<comment type="caution">
    <text evidence="1">The sequence shown here is derived from an EMBL/GenBank/DDBJ whole genome shotgun (WGS) entry which is preliminary data.</text>
</comment>
<reference evidence="1" key="1">
    <citation type="submission" date="2022-04" db="EMBL/GenBank/DDBJ databases">
        <title>Genome of the entomopathogenic fungus Entomophthora muscae.</title>
        <authorList>
            <person name="Elya C."/>
            <person name="Lovett B.R."/>
            <person name="Lee E."/>
            <person name="Macias A.M."/>
            <person name="Hajek A.E."/>
            <person name="De Bivort B.L."/>
            <person name="Kasson M.T."/>
            <person name="De Fine Licht H.H."/>
            <person name="Stajich J.E."/>
        </authorList>
    </citation>
    <scope>NUCLEOTIDE SEQUENCE</scope>
    <source>
        <strain evidence="1">Berkeley</strain>
    </source>
</reference>